<dbReference type="EMBL" id="CP002623">
    <property type="protein sequence ID" value="AEI94383.1"/>
    <property type="molecule type" value="Genomic_DNA"/>
</dbReference>
<dbReference type="Proteomes" id="UP000001353">
    <property type="component" value="Chromosome"/>
</dbReference>
<dbReference type="KEGG" id="rli:RLO149_c024140"/>
<reference evidence="1 2" key="1">
    <citation type="journal article" date="2011" name="BMC Genomics">
        <title>Comparative genome analysis and genome-guided physiological analysis of Roseobacter litoralis.</title>
        <authorList>
            <person name="Kalhoefer D."/>
            <person name="Thole S."/>
            <person name="Voget S."/>
            <person name="Lehmann R."/>
            <person name="Liesegang H."/>
            <person name="Wollher A."/>
            <person name="Daniel R."/>
            <person name="Simon M."/>
            <person name="Brinkhoff T."/>
        </authorList>
    </citation>
    <scope>NUCLEOTIDE SEQUENCE [LARGE SCALE GENOMIC DNA]</scope>
    <source>
        <strain evidence="2">ATCC 49566 / DSM 6996 / JCM 21268 / NBRC 15278 / OCh 149</strain>
    </source>
</reference>
<evidence type="ECO:0000313" key="1">
    <source>
        <dbReference type="EMBL" id="AEI94383.1"/>
    </source>
</evidence>
<gene>
    <name evidence="1" type="ordered locus">RLO149_c024140</name>
</gene>
<dbReference type="HOGENOM" id="CLU_1516803_0_0_5"/>
<sequence length="177" mass="20150">MFRLSLLTARYFFACGLNVVWNERIRPGYQRGQGPTLPVPNFVGNPVDFRRVRQSGKHLRFLRSLTRLFLRSRYIRLLAISSGCGLPEQTAPLHAPWGRVFMEDCYFFLFGRCVSADAAAVLAAFEDFGFLSTFDAADAAFALVTSEFLRRDMCITPLFHRQLVDKPCISCELAARR</sequence>
<evidence type="ECO:0000313" key="2">
    <source>
        <dbReference type="Proteomes" id="UP000001353"/>
    </source>
</evidence>
<organism evidence="1 2">
    <name type="scientific">Roseobacter litoralis (strain ATCC 49566 / DSM 6996 / JCM 21268 / NBRC 15278 / OCh 149)</name>
    <dbReference type="NCBI Taxonomy" id="391595"/>
    <lineage>
        <taxon>Bacteria</taxon>
        <taxon>Pseudomonadati</taxon>
        <taxon>Pseudomonadota</taxon>
        <taxon>Alphaproteobacteria</taxon>
        <taxon>Rhodobacterales</taxon>
        <taxon>Roseobacteraceae</taxon>
        <taxon>Roseobacter</taxon>
    </lineage>
</organism>
<dbReference type="AlphaFoldDB" id="F7ZBZ7"/>
<keyword evidence="2" id="KW-1185">Reference proteome</keyword>
<proteinExistence type="predicted"/>
<name>F7ZBZ7_ROSLO</name>
<accession>F7ZBZ7</accession>
<protein>
    <submittedName>
        <fullName evidence="1">Uncharacterized protein</fullName>
    </submittedName>
</protein>